<organism evidence="1">
    <name type="scientific">viral metagenome</name>
    <dbReference type="NCBI Taxonomy" id="1070528"/>
    <lineage>
        <taxon>unclassified sequences</taxon>
        <taxon>metagenomes</taxon>
        <taxon>organismal metagenomes</taxon>
    </lineage>
</organism>
<sequence>MTKNPKRIHKFIFTLNNIDINAVLSKYNIPLACDSANLIPTNVTKLSDLNTDKNTTEVISFLDESKKMHLCHVCMIDFTTQEDVNTLKYNCYWCRHKFETKPIGCPIRYVSSQAIKNYISNINKDMYTIKENITSLRRDKLDTNMKLKEGEYYETDGVFCSFNCCQAFIDDNKRDHMYDNSSMLLAKMYNNLMSTRAVLINPAPHWRLLTEYGGIIDIKKFRENFNKVEYEYHGITKSSCKFKPIGVMYEEKIKF</sequence>
<name>A0A6C0CZ02_9ZZZZ</name>
<dbReference type="AlphaFoldDB" id="A0A6C0CZ02"/>
<reference evidence="1" key="1">
    <citation type="journal article" date="2020" name="Nature">
        <title>Giant virus diversity and host interactions through global metagenomics.</title>
        <authorList>
            <person name="Schulz F."/>
            <person name="Roux S."/>
            <person name="Paez-Espino D."/>
            <person name="Jungbluth S."/>
            <person name="Walsh D.A."/>
            <person name="Denef V.J."/>
            <person name="McMahon K.D."/>
            <person name="Konstantinidis K.T."/>
            <person name="Eloe-Fadrosh E.A."/>
            <person name="Kyrpides N.C."/>
            <person name="Woyke T."/>
        </authorList>
    </citation>
    <scope>NUCLEOTIDE SEQUENCE</scope>
    <source>
        <strain evidence="1">GVMAG-M-3300023174-102</strain>
    </source>
</reference>
<proteinExistence type="predicted"/>
<evidence type="ECO:0000313" key="1">
    <source>
        <dbReference type="EMBL" id="QHT09551.1"/>
    </source>
</evidence>
<accession>A0A6C0CZ02</accession>
<dbReference type="EMBL" id="MN739512">
    <property type="protein sequence ID" value="QHT09551.1"/>
    <property type="molecule type" value="Genomic_DNA"/>
</dbReference>
<protein>
    <submittedName>
        <fullName evidence="1">Uncharacterized protein</fullName>
    </submittedName>
</protein>